<feature type="transmembrane region" description="Helical" evidence="11">
    <location>
        <begin position="53"/>
        <end position="70"/>
    </location>
</feature>
<dbReference type="GO" id="GO:0030244">
    <property type="term" value="P:cellulose biosynthetic process"/>
    <property type="evidence" value="ECO:0007669"/>
    <property type="project" value="UniProtKB-KW"/>
</dbReference>
<evidence type="ECO:0000256" key="10">
    <source>
        <dbReference type="ARBA" id="ARBA00048682"/>
    </source>
</evidence>
<proteinExistence type="predicted"/>
<feature type="domain" description="Glycosyltransferase 2-like" evidence="12">
    <location>
        <begin position="155"/>
        <end position="343"/>
    </location>
</feature>
<dbReference type="CDD" id="cd06421">
    <property type="entry name" value="CESA_CelA_like"/>
    <property type="match status" value="1"/>
</dbReference>
<dbReference type="EC" id="2.4.1.12" evidence="11"/>
<dbReference type="InterPro" id="IPR003919">
    <property type="entry name" value="Cell_synth_A"/>
</dbReference>
<evidence type="ECO:0000313" key="15">
    <source>
        <dbReference type="Proteomes" id="UP000076023"/>
    </source>
</evidence>
<evidence type="ECO:0000256" key="6">
    <source>
        <dbReference type="ARBA" id="ARBA00022692"/>
    </source>
</evidence>
<keyword evidence="5 11" id="KW-0808">Transferase</keyword>
<sequence>MAKKKSQQRGPEDLGQKLLSRIEKSPVTQLVLAALFVAGIIACAASITTKTQIAVAVSAIVVFLALKRFNNIETIRVLYLILAAFLSVDYFYWRTFTTLGFNDLLSFSCAMILYLAELYGFVVYILSIFVNIDPLDRRPIPLSKEADAKPPTVDVMIPSYNEDSELLEVTLLSALQMDYPKDRFHVYLLDDGGTDQRCNSPDPVLAEKAKKRRVELQALCAKVGANYLTREKNVHAKAGNINSALQQTHGDLIMILDADHAPTADFLQNTVGWFIKDPKMFLVQTPHFFINPDPIEKNLQTFTQMPSENEMFYRVIQRGLDYWNAAFFCGSAAVLRRKYIMEIGGISGDTITEDAETALTMHARGYNSAYIAKPMISGLQPETLGGFIGQRVRWAQGMLQIFLLKNPLVLPGLTLPQRLCYFSSGFFWFFAYARLVFLLAPMCFLFFGLKIYNANFVDFAAYCLPHLFAVFMVSDFLFGHVRWSFVSELYELMQSVYTFPAMLKVLMNPRAPTFNVTAKGETLTQDFISPLARPFYLFLLLNLVAIGFGAGRLVWGNIGDRFPTTITMCWAAFNVFILLAAMGALLERRQRRASPRMPANIPARVRVGDKSYVATITDLSISGASIQIDAAYETIFRTDTKADFIVQGNNALSGEPFHFVVRNARSEGSLTNLGVQFQHKDLEELKRKVLLVNGSSDRWISFQTNREKRLGVTRSAFFLMSCGIRFSIEHFAHLMIESNVRQPSPAYHAGGRSSN</sequence>
<feature type="transmembrane region" description="Helical" evidence="11">
    <location>
        <begin position="27"/>
        <end position="47"/>
    </location>
</feature>
<keyword evidence="6 11" id="KW-0812">Transmembrane</keyword>
<feature type="domain" description="PilZ" evidence="13">
    <location>
        <begin position="590"/>
        <end position="684"/>
    </location>
</feature>
<keyword evidence="15" id="KW-1185">Reference proteome</keyword>
<organism evidence="14 15">
    <name type="scientific">Terrimicrobium sacchariphilum</name>
    <dbReference type="NCBI Taxonomy" id="690879"/>
    <lineage>
        <taxon>Bacteria</taxon>
        <taxon>Pseudomonadati</taxon>
        <taxon>Verrucomicrobiota</taxon>
        <taxon>Terrimicrobiia</taxon>
        <taxon>Terrimicrobiales</taxon>
        <taxon>Terrimicrobiaceae</taxon>
        <taxon>Terrimicrobium</taxon>
    </lineage>
</organism>
<feature type="transmembrane region" description="Helical" evidence="11">
    <location>
        <begin position="426"/>
        <end position="447"/>
    </location>
</feature>
<dbReference type="SUPFAM" id="SSF53448">
    <property type="entry name" value="Nucleotide-diphospho-sugar transferases"/>
    <property type="match status" value="1"/>
</dbReference>
<comment type="cofactor">
    <cofactor evidence="11">
        <name>Mg(2+)</name>
        <dbReference type="ChEBI" id="CHEBI:18420"/>
    </cofactor>
</comment>
<gene>
    <name evidence="14" type="ORF">TSACC_22443</name>
</gene>
<dbReference type="FunCoup" id="A0A146G980">
    <property type="interactions" value="97"/>
</dbReference>
<dbReference type="GO" id="GO:0035438">
    <property type="term" value="F:cyclic-di-GMP binding"/>
    <property type="evidence" value="ECO:0007669"/>
    <property type="project" value="InterPro"/>
</dbReference>
<evidence type="ECO:0000259" key="12">
    <source>
        <dbReference type="Pfam" id="PF00535"/>
    </source>
</evidence>
<keyword evidence="9 11" id="KW-0472">Membrane</keyword>
<comment type="caution">
    <text evidence="14">The sequence shown here is derived from an EMBL/GenBank/DDBJ whole genome shotgun (WGS) entry which is preliminary data.</text>
</comment>
<evidence type="ECO:0000259" key="13">
    <source>
        <dbReference type="Pfam" id="PF07238"/>
    </source>
</evidence>
<dbReference type="GO" id="GO:0016760">
    <property type="term" value="F:cellulose synthase (UDP-forming) activity"/>
    <property type="evidence" value="ECO:0007669"/>
    <property type="project" value="UniProtKB-EC"/>
</dbReference>
<dbReference type="PANTHER" id="PTHR43867">
    <property type="entry name" value="CELLULOSE SYNTHASE CATALYTIC SUBUNIT A [UDP-FORMING]"/>
    <property type="match status" value="1"/>
</dbReference>
<keyword evidence="7 11" id="KW-0135">Cellulose biosynthesis</keyword>
<dbReference type="SUPFAM" id="SSF141371">
    <property type="entry name" value="PilZ domain-like"/>
    <property type="match status" value="1"/>
</dbReference>
<feature type="transmembrane region" description="Helical" evidence="11">
    <location>
        <begin position="535"/>
        <end position="555"/>
    </location>
</feature>
<evidence type="ECO:0000313" key="14">
    <source>
        <dbReference type="EMBL" id="GAT34021.1"/>
    </source>
</evidence>
<dbReference type="PRINTS" id="PR01439">
    <property type="entry name" value="CELLSNTHASEA"/>
</dbReference>
<dbReference type="STRING" id="690879.TSACC_22443"/>
<keyword evidence="8 11" id="KW-1133">Transmembrane helix</keyword>
<accession>A0A146G980</accession>
<feature type="transmembrane region" description="Helical" evidence="11">
    <location>
        <begin position="561"/>
        <end position="586"/>
    </location>
</feature>
<feature type="transmembrane region" description="Helical" evidence="11">
    <location>
        <begin position="459"/>
        <end position="478"/>
    </location>
</feature>
<dbReference type="Gene3D" id="2.40.10.220">
    <property type="entry name" value="predicted glycosyltransferase like domains"/>
    <property type="match status" value="1"/>
</dbReference>
<dbReference type="InterPro" id="IPR009875">
    <property type="entry name" value="PilZ_domain"/>
</dbReference>
<dbReference type="Gene3D" id="3.90.550.10">
    <property type="entry name" value="Spore Coat Polysaccharide Biosynthesis Protein SpsA, Chain A"/>
    <property type="match status" value="1"/>
</dbReference>
<dbReference type="InParanoid" id="A0A146G980"/>
<feature type="transmembrane region" description="Helical" evidence="11">
    <location>
        <begin position="77"/>
        <end position="93"/>
    </location>
</feature>
<dbReference type="AlphaFoldDB" id="A0A146G980"/>
<dbReference type="EMBL" id="BDCO01000002">
    <property type="protein sequence ID" value="GAT34021.1"/>
    <property type="molecule type" value="Genomic_DNA"/>
</dbReference>
<feature type="transmembrane region" description="Helical" evidence="11">
    <location>
        <begin position="105"/>
        <end position="130"/>
    </location>
</feature>
<dbReference type="PANTHER" id="PTHR43867:SF2">
    <property type="entry name" value="CELLULOSE SYNTHASE CATALYTIC SUBUNIT A [UDP-FORMING]"/>
    <property type="match status" value="1"/>
</dbReference>
<evidence type="ECO:0000256" key="11">
    <source>
        <dbReference type="RuleBase" id="RU365020"/>
    </source>
</evidence>
<dbReference type="RefSeq" id="WP_075079695.1">
    <property type="nucleotide sequence ID" value="NZ_BDCO01000002.1"/>
</dbReference>
<keyword evidence="4 11" id="KW-0328">Glycosyltransferase</keyword>
<protein>
    <recommendedName>
        <fullName evidence="11">Cellulose synthase catalytic subunit [UDP-forming]</fullName>
        <ecNumber evidence="11">2.4.1.12</ecNumber>
    </recommendedName>
</protein>
<dbReference type="InterPro" id="IPR050321">
    <property type="entry name" value="Glycosyltr_2/OpgH_subfam"/>
</dbReference>
<evidence type="ECO:0000256" key="2">
    <source>
        <dbReference type="ARBA" id="ARBA00022475"/>
    </source>
</evidence>
<reference evidence="15" key="1">
    <citation type="journal article" date="2017" name="Genome Announc.">
        <title>Draft Genome Sequence of Terrimicrobium sacchariphilum NM-5T, a Facultative Anaerobic Soil Bacterium of the Class Spartobacteria.</title>
        <authorList>
            <person name="Qiu Y.L."/>
            <person name="Tourlousse D.M."/>
            <person name="Matsuura N."/>
            <person name="Ohashi A."/>
            <person name="Sekiguchi Y."/>
        </authorList>
    </citation>
    <scope>NUCLEOTIDE SEQUENCE [LARGE SCALE GENOMIC DNA]</scope>
    <source>
        <strain evidence="15">NM-5</strain>
    </source>
</reference>
<name>A0A146G980_TERSA</name>
<dbReference type="InterPro" id="IPR029044">
    <property type="entry name" value="Nucleotide-diphossugar_trans"/>
</dbReference>
<dbReference type="UniPathway" id="UPA00694"/>
<evidence type="ECO:0000256" key="9">
    <source>
        <dbReference type="ARBA" id="ARBA00023136"/>
    </source>
</evidence>
<dbReference type="GO" id="GO:0005886">
    <property type="term" value="C:plasma membrane"/>
    <property type="evidence" value="ECO:0007669"/>
    <property type="project" value="UniProtKB-SubCell"/>
</dbReference>
<evidence type="ECO:0000256" key="7">
    <source>
        <dbReference type="ARBA" id="ARBA00022916"/>
    </source>
</evidence>
<evidence type="ECO:0000256" key="3">
    <source>
        <dbReference type="ARBA" id="ARBA00022519"/>
    </source>
</evidence>
<dbReference type="Pfam" id="PF00535">
    <property type="entry name" value="Glycos_transf_2"/>
    <property type="match status" value="1"/>
</dbReference>
<evidence type="ECO:0000256" key="5">
    <source>
        <dbReference type="ARBA" id="ARBA00022679"/>
    </source>
</evidence>
<comment type="function">
    <text evidence="11">Catalytic subunit of cellulose synthase. It polymerizes uridine 5'-diphosphate glucose to cellulose.</text>
</comment>
<keyword evidence="3 11" id="KW-0997">Cell inner membrane</keyword>
<keyword evidence="2 11" id="KW-1003">Cell membrane</keyword>
<dbReference type="Pfam" id="PF07238">
    <property type="entry name" value="PilZ"/>
    <property type="match status" value="1"/>
</dbReference>
<evidence type="ECO:0000256" key="8">
    <source>
        <dbReference type="ARBA" id="ARBA00022989"/>
    </source>
</evidence>
<dbReference type="GO" id="GO:0006011">
    <property type="term" value="P:UDP-alpha-D-glucose metabolic process"/>
    <property type="evidence" value="ECO:0007669"/>
    <property type="project" value="InterPro"/>
</dbReference>
<evidence type="ECO:0000256" key="4">
    <source>
        <dbReference type="ARBA" id="ARBA00022676"/>
    </source>
</evidence>
<comment type="subcellular location">
    <subcellularLocation>
        <location evidence="1">Cell inner membrane</location>
        <topology evidence="1">Multi-pass membrane protein</topology>
    </subcellularLocation>
</comment>
<dbReference type="InterPro" id="IPR001173">
    <property type="entry name" value="Glyco_trans_2-like"/>
</dbReference>
<dbReference type="OrthoDB" id="9766299at2"/>
<dbReference type="NCBIfam" id="TIGR03030">
    <property type="entry name" value="CelA"/>
    <property type="match status" value="1"/>
</dbReference>
<dbReference type="Proteomes" id="UP000076023">
    <property type="component" value="Unassembled WGS sequence"/>
</dbReference>
<keyword evidence="11" id="KW-0973">c-di-GMP</keyword>
<comment type="pathway">
    <text evidence="11">Glycan metabolism; bacterial cellulose biosynthesis.</text>
</comment>
<evidence type="ECO:0000256" key="1">
    <source>
        <dbReference type="ARBA" id="ARBA00004429"/>
    </source>
</evidence>
<comment type="catalytic activity">
    <reaction evidence="10 11">
        <text>[(1-&gt;4)-beta-D-glucosyl](n) + UDP-alpha-D-glucose = [(1-&gt;4)-beta-D-glucosyl](n+1) + UDP + H(+)</text>
        <dbReference type="Rhea" id="RHEA:19929"/>
        <dbReference type="Rhea" id="RHEA-COMP:10033"/>
        <dbReference type="Rhea" id="RHEA-COMP:10034"/>
        <dbReference type="ChEBI" id="CHEBI:15378"/>
        <dbReference type="ChEBI" id="CHEBI:18246"/>
        <dbReference type="ChEBI" id="CHEBI:58223"/>
        <dbReference type="ChEBI" id="CHEBI:58885"/>
        <dbReference type="EC" id="2.4.1.12"/>
    </reaction>
</comment>